<dbReference type="InterPro" id="IPR016032">
    <property type="entry name" value="Sig_transdc_resp-reg_C-effctor"/>
</dbReference>
<evidence type="ECO:0000313" key="7">
    <source>
        <dbReference type="Proteomes" id="UP000622890"/>
    </source>
</evidence>
<dbReference type="SMART" id="SM00448">
    <property type="entry name" value="REC"/>
    <property type="match status" value="1"/>
</dbReference>
<keyword evidence="1 3" id="KW-0597">Phosphoprotein</keyword>
<evidence type="ECO:0000259" key="4">
    <source>
        <dbReference type="PROSITE" id="PS50043"/>
    </source>
</evidence>
<dbReference type="Pfam" id="PF00072">
    <property type="entry name" value="Response_reg"/>
    <property type="match status" value="1"/>
</dbReference>
<dbReference type="CDD" id="cd17535">
    <property type="entry name" value="REC_NarL-like"/>
    <property type="match status" value="1"/>
</dbReference>
<reference evidence="6" key="1">
    <citation type="submission" date="2021-01" db="EMBL/GenBank/DDBJ databases">
        <title>Genome sequence of strain Noviherbaspirillum sp. DKR-6.</title>
        <authorList>
            <person name="Chaudhary D.K."/>
        </authorList>
    </citation>
    <scope>NUCLEOTIDE SEQUENCE</scope>
    <source>
        <strain evidence="6">DKR-6</strain>
    </source>
</reference>
<dbReference type="GO" id="GO:0000160">
    <property type="term" value="P:phosphorelay signal transduction system"/>
    <property type="evidence" value="ECO:0007669"/>
    <property type="project" value="InterPro"/>
</dbReference>
<dbReference type="PANTHER" id="PTHR43214:SF43">
    <property type="entry name" value="TWO-COMPONENT RESPONSE REGULATOR"/>
    <property type="match status" value="1"/>
</dbReference>
<feature type="domain" description="Response regulatory" evidence="5">
    <location>
        <begin position="4"/>
        <end position="120"/>
    </location>
</feature>
<dbReference type="Proteomes" id="UP000622890">
    <property type="component" value="Unassembled WGS sequence"/>
</dbReference>
<dbReference type="SUPFAM" id="SSF46894">
    <property type="entry name" value="C-terminal effector domain of the bipartite response regulators"/>
    <property type="match status" value="1"/>
</dbReference>
<dbReference type="Gene3D" id="3.40.50.2300">
    <property type="match status" value="1"/>
</dbReference>
<dbReference type="InterPro" id="IPR011006">
    <property type="entry name" value="CheY-like_superfamily"/>
</dbReference>
<feature type="modified residue" description="4-aspartylphosphate" evidence="3">
    <location>
        <position position="55"/>
    </location>
</feature>
<dbReference type="Pfam" id="PF00196">
    <property type="entry name" value="GerE"/>
    <property type="match status" value="1"/>
</dbReference>
<evidence type="ECO:0000313" key="6">
    <source>
        <dbReference type="EMBL" id="MBK4735825.1"/>
    </source>
</evidence>
<dbReference type="PROSITE" id="PS50110">
    <property type="entry name" value="RESPONSE_REGULATORY"/>
    <property type="match status" value="1"/>
</dbReference>
<dbReference type="PANTHER" id="PTHR43214">
    <property type="entry name" value="TWO-COMPONENT RESPONSE REGULATOR"/>
    <property type="match status" value="1"/>
</dbReference>
<organism evidence="6 7">
    <name type="scientific">Noviherbaspirillum pedocola</name>
    <dbReference type="NCBI Taxonomy" id="2801341"/>
    <lineage>
        <taxon>Bacteria</taxon>
        <taxon>Pseudomonadati</taxon>
        <taxon>Pseudomonadota</taxon>
        <taxon>Betaproteobacteria</taxon>
        <taxon>Burkholderiales</taxon>
        <taxon>Oxalobacteraceae</taxon>
        <taxon>Noviherbaspirillum</taxon>
    </lineage>
</organism>
<evidence type="ECO:0000259" key="5">
    <source>
        <dbReference type="PROSITE" id="PS50110"/>
    </source>
</evidence>
<dbReference type="RefSeq" id="WP_200592625.1">
    <property type="nucleotide sequence ID" value="NZ_JAEPBG010000005.1"/>
</dbReference>
<protein>
    <submittedName>
        <fullName evidence="6">Response regulator transcription factor</fullName>
    </submittedName>
</protein>
<dbReference type="CDD" id="cd06170">
    <property type="entry name" value="LuxR_C_like"/>
    <property type="match status" value="1"/>
</dbReference>
<dbReference type="SMART" id="SM00421">
    <property type="entry name" value="HTH_LUXR"/>
    <property type="match status" value="1"/>
</dbReference>
<dbReference type="InterPro" id="IPR058245">
    <property type="entry name" value="NreC/VraR/RcsB-like_REC"/>
</dbReference>
<dbReference type="PRINTS" id="PR00038">
    <property type="entry name" value="HTHLUXR"/>
</dbReference>
<dbReference type="InterPro" id="IPR001789">
    <property type="entry name" value="Sig_transdc_resp-reg_receiver"/>
</dbReference>
<proteinExistence type="predicted"/>
<dbReference type="PROSITE" id="PS50043">
    <property type="entry name" value="HTH_LUXR_2"/>
    <property type="match status" value="1"/>
</dbReference>
<evidence type="ECO:0000256" key="1">
    <source>
        <dbReference type="ARBA" id="ARBA00022553"/>
    </source>
</evidence>
<keyword evidence="7" id="KW-1185">Reference proteome</keyword>
<dbReference type="SUPFAM" id="SSF52172">
    <property type="entry name" value="CheY-like"/>
    <property type="match status" value="1"/>
</dbReference>
<dbReference type="EMBL" id="JAEPBG010000005">
    <property type="protein sequence ID" value="MBK4735825.1"/>
    <property type="molecule type" value="Genomic_DNA"/>
</dbReference>
<sequence length="230" mass="24979">MTCRVLVVDDHHLLRFALRTLVGGMPGYEAVGEACEGKEAVHAACALKPDLILMDIGMPGMNGTEATVQIRQRLRQVRILMLANAHSETQVREALVAGADGYILKSTTNEEMRVAIHALASGRRYLPPEISMQMIDSYIGFSRMPAQAPGSAALTSRERSILKLVAEGRTNRMAGEFLSISAKTVEKHRASLMRKLGLSNAAELVLAALDLGLIEKEVTPAYRGDARRVG</sequence>
<keyword evidence="2" id="KW-0238">DNA-binding</keyword>
<dbReference type="InterPro" id="IPR039420">
    <property type="entry name" value="WalR-like"/>
</dbReference>
<gene>
    <name evidence="6" type="ORF">JJB74_14485</name>
</gene>
<dbReference type="GO" id="GO:0006355">
    <property type="term" value="P:regulation of DNA-templated transcription"/>
    <property type="evidence" value="ECO:0007669"/>
    <property type="project" value="InterPro"/>
</dbReference>
<dbReference type="InterPro" id="IPR000792">
    <property type="entry name" value="Tscrpt_reg_LuxR_C"/>
</dbReference>
<evidence type="ECO:0000256" key="2">
    <source>
        <dbReference type="ARBA" id="ARBA00023125"/>
    </source>
</evidence>
<comment type="caution">
    <text evidence="6">The sequence shown here is derived from an EMBL/GenBank/DDBJ whole genome shotgun (WGS) entry which is preliminary data.</text>
</comment>
<dbReference type="GO" id="GO:0003677">
    <property type="term" value="F:DNA binding"/>
    <property type="evidence" value="ECO:0007669"/>
    <property type="project" value="UniProtKB-KW"/>
</dbReference>
<feature type="domain" description="HTH luxR-type" evidence="4">
    <location>
        <begin position="147"/>
        <end position="212"/>
    </location>
</feature>
<accession>A0A934SSK7</accession>
<dbReference type="AlphaFoldDB" id="A0A934SSK7"/>
<name>A0A934SSK7_9BURK</name>
<evidence type="ECO:0000256" key="3">
    <source>
        <dbReference type="PROSITE-ProRule" id="PRU00169"/>
    </source>
</evidence>